<evidence type="ECO:0000313" key="10">
    <source>
        <dbReference type="EMBL" id="MBL3609475.1"/>
    </source>
</evidence>
<comment type="similarity">
    <text evidence="1 7">Belongs to the peptidase S11 family.</text>
</comment>
<keyword evidence="11" id="KW-1185">Reference proteome</keyword>
<feature type="region of interest" description="Disordered" evidence="8">
    <location>
        <begin position="341"/>
        <end position="367"/>
    </location>
</feature>
<organism evidence="10 11">
    <name type="scientific">Rhodovulum sulfidophilum</name>
    <name type="common">Rhodobacter sulfidophilus</name>
    <dbReference type="NCBI Taxonomy" id="35806"/>
    <lineage>
        <taxon>Bacteria</taxon>
        <taxon>Pseudomonadati</taxon>
        <taxon>Pseudomonadota</taxon>
        <taxon>Alphaproteobacteria</taxon>
        <taxon>Rhodobacterales</taxon>
        <taxon>Paracoccaceae</taxon>
        <taxon>Rhodovulum</taxon>
    </lineage>
</organism>
<evidence type="ECO:0000256" key="3">
    <source>
        <dbReference type="ARBA" id="ARBA00022801"/>
    </source>
</evidence>
<protein>
    <submittedName>
        <fullName evidence="10">Serine hydrolase</fullName>
    </submittedName>
</protein>
<gene>
    <name evidence="10" type="ORF">JMM60_11805</name>
</gene>
<keyword evidence="5" id="KW-0573">Peptidoglycan synthesis</keyword>
<dbReference type="InterPro" id="IPR012338">
    <property type="entry name" value="Beta-lactam/transpept-like"/>
</dbReference>
<dbReference type="PANTHER" id="PTHR21581:SF6">
    <property type="entry name" value="TRAFFICKING PROTEIN PARTICLE COMPLEX SUBUNIT 12"/>
    <property type="match status" value="1"/>
</dbReference>
<feature type="domain" description="Peptidase S11 D-alanyl-D-alanine carboxypeptidase A N-terminal" evidence="9">
    <location>
        <begin position="9"/>
        <end position="232"/>
    </location>
</feature>
<name>A0ABS1RTT6_RHOSU</name>
<dbReference type="SUPFAM" id="SSF56601">
    <property type="entry name" value="beta-lactamase/transpeptidase-like"/>
    <property type="match status" value="1"/>
</dbReference>
<proteinExistence type="inferred from homology"/>
<dbReference type="PRINTS" id="PR00725">
    <property type="entry name" value="DADACBPTASE1"/>
</dbReference>
<evidence type="ECO:0000313" key="11">
    <source>
        <dbReference type="Proteomes" id="UP000604473"/>
    </source>
</evidence>
<dbReference type="InterPro" id="IPR001967">
    <property type="entry name" value="Peptidase_S11_N"/>
</dbReference>
<evidence type="ECO:0000256" key="6">
    <source>
        <dbReference type="ARBA" id="ARBA00023316"/>
    </source>
</evidence>
<evidence type="ECO:0000256" key="2">
    <source>
        <dbReference type="ARBA" id="ARBA00022729"/>
    </source>
</evidence>
<dbReference type="EMBL" id="JAESJJ010000014">
    <property type="protein sequence ID" value="MBL3609475.1"/>
    <property type="molecule type" value="Genomic_DNA"/>
</dbReference>
<keyword evidence="2" id="KW-0732">Signal</keyword>
<dbReference type="Pfam" id="PF00768">
    <property type="entry name" value="Peptidase_S11"/>
    <property type="match status" value="1"/>
</dbReference>
<evidence type="ECO:0000259" key="9">
    <source>
        <dbReference type="Pfam" id="PF00768"/>
    </source>
</evidence>
<evidence type="ECO:0000256" key="8">
    <source>
        <dbReference type="SAM" id="MobiDB-lite"/>
    </source>
</evidence>
<keyword evidence="6" id="KW-0961">Cell wall biogenesis/degradation</keyword>
<keyword evidence="4" id="KW-0133">Cell shape</keyword>
<reference evidence="10 11" key="1">
    <citation type="submission" date="2021-01" db="EMBL/GenBank/DDBJ databases">
        <title>Draft genomes of Rhodovulum sulfidophilum.</title>
        <authorList>
            <person name="Guzman M.S."/>
        </authorList>
    </citation>
    <scope>NUCLEOTIDE SEQUENCE [LARGE SCALE GENOMIC DNA]</scope>
    <source>
        <strain evidence="10 11">AB35</strain>
    </source>
</reference>
<dbReference type="Gene3D" id="3.40.710.10">
    <property type="entry name" value="DD-peptidase/beta-lactamase superfamily"/>
    <property type="match status" value="1"/>
</dbReference>
<keyword evidence="3 10" id="KW-0378">Hydrolase</keyword>
<sequence length="475" mass="50415">MTVTASGLRAAPSAAFVVDARTGEVLHAKNADTRLHPASLTKMMTLYLAFEAIEHGEISPETMVKISSHAASEPPSKLGLRAGQRIKFKYLIRAAAIKSANDAATAIGEALEGSEAAFARRMNRTARAMGMNRTTFRNANGLTEKGHLSTARDMTILARHIVYDYPGYYNIFSRTNDDAGIRRVYSTNRRFLGSYSGADGIKTGYTNAAGYNLVGSARRGQERIIATVMGGRSTAARNAEVAKLLDLGFRKAPTRVAMRRPQKPPYLTGPARLAPVPPVGKAPSVALLARSLRPQARPGLPAPSEEMIAALAADVSTAVSTAKAELTAAPAASAEALAASILPRARPGRPSSPETPEDTPFGPAAQIAADTPPTLELASADAAVQTEIVSRLSSSGGRYWGINVGNYGSRYQAERVLLRTALQEMGILDNALRKVVQGRRGFEANFVGMTEAEADQACRRLQSHGAACNTFGPPS</sequence>
<evidence type="ECO:0000256" key="7">
    <source>
        <dbReference type="RuleBase" id="RU004016"/>
    </source>
</evidence>
<dbReference type="PANTHER" id="PTHR21581">
    <property type="entry name" value="D-ALANYL-D-ALANINE CARBOXYPEPTIDASE"/>
    <property type="match status" value="1"/>
</dbReference>
<evidence type="ECO:0000256" key="1">
    <source>
        <dbReference type="ARBA" id="ARBA00007164"/>
    </source>
</evidence>
<evidence type="ECO:0000256" key="4">
    <source>
        <dbReference type="ARBA" id="ARBA00022960"/>
    </source>
</evidence>
<dbReference type="InterPro" id="IPR018044">
    <property type="entry name" value="Peptidase_S11"/>
</dbReference>
<evidence type="ECO:0000256" key="5">
    <source>
        <dbReference type="ARBA" id="ARBA00022984"/>
    </source>
</evidence>
<comment type="caution">
    <text evidence="10">The sequence shown here is derived from an EMBL/GenBank/DDBJ whole genome shotgun (WGS) entry which is preliminary data.</text>
</comment>
<dbReference type="Proteomes" id="UP000604473">
    <property type="component" value="Unassembled WGS sequence"/>
</dbReference>
<accession>A0ABS1RTT6</accession>
<dbReference type="GO" id="GO:0016787">
    <property type="term" value="F:hydrolase activity"/>
    <property type="evidence" value="ECO:0007669"/>
    <property type="project" value="UniProtKB-KW"/>
</dbReference>
<dbReference type="RefSeq" id="WP_202249376.1">
    <property type="nucleotide sequence ID" value="NZ_JAESJJ010000014.1"/>
</dbReference>